<dbReference type="Proteomes" id="UP000294641">
    <property type="component" value="Unassembled WGS sequence"/>
</dbReference>
<dbReference type="EMBL" id="UGNP01000001">
    <property type="protein sequence ID" value="STX08910.1"/>
    <property type="molecule type" value="Genomic_DNA"/>
</dbReference>
<proteinExistence type="predicted"/>
<name>A0A8B4Q8U0_9BACL</name>
<organism evidence="1 3">
    <name type="scientific">Kurthia zopfii</name>
    <dbReference type="NCBI Taxonomy" id="1650"/>
    <lineage>
        <taxon>Bacteria</taxon>
        <taxon>Bacillati</taxon>
        <taxon>Bacillota</taxon>
        <taxon>Bacilli</taxon>
        <taxon>Bacillales</taxon>
        <taxon>Caryophanaceae</taxon>
        <taxon>Kurthia</taxon>
    </lineage>
</organism>
<dbReference type="EMBL" id="SNZG01000034">
    <property type="protein sequence ID" value="TDR34934.1"/>
    <property type="molecule type" value="Genomic_DNA"/>
</dbReference>
<evidence type="ECO:0000313" key="4">
    <source>
        <dbReference type="Proteomes" id="UP000294641"/>
    </source>
</evidence>
<dbReference type="RefSeq" id="WP_109349994.1">
    <property type="nucleotide sequence ID" value="NZ_BJUE01000031.1"/>
</dbReference>
<dbReference type="AlphaFoldDB" id="A0A8B4Q8U0"/>
<evidence type="ECO:0000313" key="1">
    <source>
        <dbReference type="EMBL" id="STX08910.1"/>
    </source>
</evidence>
<accession>A0A8B4Q8U0</accession>
<comment type="caution">
    <text evidence="1">The sequence shown here is derived from an EMBL/GenBank/DDBJ whole genome shotgun (WGS) entry which is preliminary data.</text>
</comment>
<sequence length="226" mass="26650">MLRSLKPLLIQPAYKLQENNSLFTLTAHQYDEYSQLEKKYEALVLSTPPLVQNTPYILEFCRDCYFKFTIPDSDLFEDTMQTLIYSTRHSLMRVIFKTTNIKKVLNDFGGDKDSSFIFSQILHKKIFQWHSELDGMDVLTKELLSTISHKNVDIRPLYLEQYSTIEPYPKKLAAIQQQIAKKYNNSFLECPEILETYILEAYKQTNSFIYYGQIVKMEVTYEDSRP</sequence>
<keyword evidence="4" id="KW-1185">Reference proteome</keyword>
<dbReference type="OrthoDB" id="2456054at2"/>
<evidence type="ECO:0000313" key="2">
    <source>
        <dbReference type="EMBL" id="TDR34934.1"/>
    </source>
</evidence>
<evidence type="ECO:0000313" key="3">
    <source>
        <dbReference type="Proteomes" id="UP000254330"/>
    </source>
</evidence>
<dbReference type="Proteomes" id="UP000254330">
    <property type="component" value="Unassembled WGS sequence"/>
</dbReference>
<reference evidence="1 3" key="1">
    <citation type="submission" date="2018-06" db="EMBL/GenBank/DDBJ databases">
        <authorList>
            <consortium name="Pathogen Informatics"/>
            <person name="Doyle S."/>
        </authorList>
    </citation>
    <scope>NUCLEOTIDE SEQUENCE [LARGE SCALE GENOMIC DNA]</scope>
    <source>
        <strain evidence="1 3">NCTC10597</strain>
    </source>
</reference>
<gene>
    <name evidence="2" type="ORF">DFR61_13414</name>
    <name evidence="1" type="ORF">NCTC10597_00579</name>
</gene>
<reference evidence="2 4" key="2">
    <citation type="submission" date="2019-03" db="EMBL/GenBank/DDBJ databases">
        <title>Genomic Encyclopedia of Type Strains, Phase IV (KMG-IV): sequencing the most valuable type-strain genomes for metagenomic binning, comparative biology and taxonomic classification.</title>
        <authorList>
            <person name="Goeker M."/>
        </authorList>
    </citation>
    <scope>NUCLEOTIDE SEQUENCE [LARGE SCALE GENOMIC DNA]</scope>
    <source>
        <strain evidence="2 4">DSM 20580</strain>
    </source>
</reference>
<protein>
    <submittedName>
        <fullName evidence="1">Uncharacterized protein</fullName>
    </submittedName>
</protein>